<evidence type="ECO:0000256" key="1">
    <source>
        <dbReference type="ARBA" id="ARBA00005254"/>
    </source>
</evidence>
<accession>A0A6J6F211</accession>
<protein>
    <submittedName>
        <fullName evidence="4">Unannotated protein</fullName>
    </submittedName>
</protein>
<comment type="similarity">
    <text evidence="1">Belongs to the enoyl-CoA hydratase/isomerase family.</text>
</comment>
<evidence type="ECO:0000256" key="3">
    <source>
        <dbReference type="ARBA" id="ARBA00023239"/>
    </source>
</evidence>
<reference evidence="4" key="1">
    <citation type="submission" date="2020-05" db="EMBL/GenBank/DDBJ databases">
        <authorList>
            <person name="Chiriac C."/>
            <person name="Salcher M."/>
            <person name="Ghai R."/>
            <person name="Kavagutti S V."/>
        </authorList>
    </citation>
    <scope>NUCLEOTIDE SEQUENCE</scope>
</reference>
<dbReference type="Pfam" id="PF00378">
    <property type="entry name" value="ECH_1"/>
    <property type="match status" value="1"/>
</dbReference>
<dbReference type="Gene3D" id="3.90.226.10">
    <property type="entry name" value="2-enoyl-CoA Hydratase, Chain A, domain 1"/>
    <property type="match status" value="1"/>
</dbReference>
<dbReference type="GO" id="GO:0016829">
    <property type="term" value="F:lyase activity"/>
    <property type="evidence" value="ECO:0007669"/>
    <property type="project" value="UniProtKB-KW"/>
</dbReference>
<dbReference type="CDD" id="cd06558">
    <property type="entry name" value="crotonase-like"/>
    <property type="match status" value="1"/>
</dbReference>
<dbReference type="PANTHER" id="PTHR11941">
    <property type="entry name" value="ENOYL-COA HYDRATASE-RELATED"/>
    <property type="match status" value="1"/>
</dbReference>
<dbReference type="EMBL" id="CAEZTS010000100">
    <property type="protein sequence ID" value="CAB4582842.1"/>
    <property type="molecule type" value="Genomic_DNA"/>
</dbReference>
<dbReference type="SUPFAM" id="SSF52096">
    <property type="entry name" value="ClpP/crotonase"/>
    <property type="match status" value="1"/>
</dbReference>
<dbReference type="FunFam" id="3.90.226.10:FF:000009">
    <property type="entry name" value="Carnitinyl-CoA dehydratase"/>
    <property type="match status" value="1"/>
</dbReference>
<evidence type="ECO:0000256" key="2">
    <source>
        <dbReference type="ARBA" id="ARBA00023098"/>
    </source>
</evidence>
<proteinExistence type="inferred from homology"/>
<dbReference type="Gene3D" id="1.10.12.10">
    <property type="entry name" value="Lyase 2-enoyl-coa Hydratase, Chain A, domain 2"/>
    <property type="match status" value="1"/>
</dbReference>
<dbReference type="InterPro" id="IPR029045">
    <property type="entry name" value="ClpP/crotonase-like_dom_sf"/>
</dbReference>
<dbReference type="PANTHER" id="PTHR11941:SF169">
    <property type="entry name" value="(7AS)-7A-METHYL-1,5-DIOXO-2,3,5,6,7,7A-HEXAHYDRO-1H-INDENE-CARBOXYL-COA HYDROLASE"/>
    <property type="match status" value="1"/>
</dbReference>
<dbReference type="InterPro" id="IPR001753">
    <property type="entry name" value="Enoyl-CoA_hydra/iso"/>
</dbReference>
<dbReference type="PROSITE" id="PS00166">
    <property type="entry name" value="ENOYL_COA_HYDRATASE"/>
    <property type="match status" value="1"/>
</dbReference>
<dbReference type="GO" id="GO:0006635">
    <property type="term" value="P:fatty acid beta-oxidation"/>
    <property type="evidence" value="ECO:0007669"/>
    <property type="project" value="TreeGrafter"/>
</dbReference>
<sequence length="258" mass="26514">MTSDLVLCERRADGVAVVTLNNPKVNALSQAVLARLRAVAEDLTANPPGAVVITGGERIFAAGADISEFGGTAEGERIGLGFHSALDAVAAIPRFVIAAISGYALGGGCELALACDYRIAGEKAVFGQPEVLLGIIPGGGGTQRLPRLVGASRAKELVITGRQVKSDEALRIGLADEVVPNESLHERALALAGSVASGAVLAHAAMKRAIDEGLSTSLSEGLLLERRLFTDVFATDDSQVGVKSFLENGPGKATFSGR</sequence>
<dbReference type="InterPro" id="IPR018376">
    <property type="entry name" value="Enoyl-CoA_hyd/isom_CS"/>
</dbReference>
<gene>
    <name evidence="4" type="ORF">UFOPK1722_01157</name>
</gene>
<keyword evidence="3" id="KW-0456">Lyase</keyword>
<dbReference type="AlphaFoldDB" id="A0A6J6F211"/>
<name>A0A6J6F211_9ZZZZ</name>
<evidence type="ECO:0000313" key="4">
    <source>
        <dbReference type="EMBL" id="CAB4582842.1"/>
    </source>
</evidence>
<organism evidence="4">
    <name type="scientific">freshwater metagenome</name>
    <dbReference type="NCBI Taxonomy" id="449393"/>
    <lineage>
        <taxon>unclassified sequences</taxon>
        <taxon>metagenomes</taxon>
        <taxon>ecological metagenomes</taxon>
    </lineage>
</organism>
<keyword evidence="2" id="KW-0443">Lipid metabolism</keyword>
<dbReference type="InterPro" id="IPR014748">
    <property type="entry name" value="Enoyl-CoA_hydra_C"/>
</dbReference>